<dbReference type="Gene3D" id="3.30.70.20">
    <property type="match status" value="1"/>
</dbReference>
<proteinExistence type="predicted"/>
<dbReference type="EMBL" id="CP000300">
    <property type="protein sequence ID" value="ABE51067.1"/>
    <property type="molecule type" value="Genomic_DNA"/>
</dbReference>
<feature type="domain" description="4Fe-4S ferredoxin-type" evidence="1">
    <location>
        <begin position="35"/>
        <end position="63"/>
    </location>
</feature>
<dbReference type="Pfam" id="PF12838">
    <property type="entry name" value="Fer4_7"/>
    <property type="match status" value="1"/>
</dbReference>
<dbReference type="AlphaFoldDB" id="Q12ZQ9"/>
<organism evidence="2 3">
    <name type="scientific">Methanococcoides burtonii (strain DSM 6242 / NBRC 107633 / OCM 468 / ACE-M)</name>
    <dbReference type="NCBI Taxonomy" id="259564"/>
    <lineage>
        <taxon>Archaea</taxon>
        <taxon>Methanobacteriati</taxon>
        <taxon>Methanobacteriota</taxon>
        <taxon>Stenosarchaea group</taxon>
        <taxon>Methanomicrobia</taxon>
        <taxon>Methanosarcinales</taxon>
        <taxon>Methanosarcinaceae</taxon>
        <taxon>Methanococcoides</taxon>
    </lineage>
</organism>
<sequence>MTMASLEGHMAIIGCNNCGKCALICSHDALEFHNDRVTIDHDRCVLCMDCAKVCFIKAIVYIE</sequence>
<dbReference type="KEGG" id="mbu:Mbur_0044"/>
<evidence type="ECO:0000313" key="2">
    <source>
        <dbReference type="EMBL" id="ABE51067.1"/>
    </source>
</evidence>
<protein>
    <submittedName>
        <fullName evidence="2">4Fe-4S ferredoxin, iron-sulfur binding domain</fullName>
    </submittedName>
</protein>
<dbReference type="Proteomes" id="UP000001979">
    <property type="component" value="Chromosome"/>
</dbReference>
<evidence type="ECO:0000259" key="1">
    <source>
        <dbReference type="PROSITE" id="PS51379"/>
    </source>
</evidence>
<evidence type="ECO:0000313" key="3">
    <source>
        <dbReference type="Proteomes" id="UP000001979"/>
    </source>
</evidence>
<gene>
    <name evidence="2" type="ordered locus">Mbur_0044</name>
</gene>
<dbReference type="InterPro" id="IPR017896">
    <property type="entry name" value="4Fe4S_Fe-S-bd"/>
</dbReference>
<accession>Q12ZQ9</accession>
<dbReference type="PROSITE" id="PS51379">
    <property type="entry name" value="4FE4S_FER_2"/>
    <property type="match status" value="1"/>
</dbReference>
<dbReference type="SUPFAM" id="SSF54862">
    <property type="entry name" value="4Fe-4S ferredoxins"/>
    <property type="match status" value="1"/>
</dbReference>
<reference evidence="3" key="1">
    <citation type="journal article" date="2009" name="ISME J.">
        <title>The genome sequence of the psychrophilic archaeon, Methanococcoides burtonii: the role of genome evolution in cold adaptation.</title>
        <authorList>
            <person name="Allen M.A."/>
            <person name="Lauro F.M."/>
            <person name="Williams T.J."/>
            <person name="Burg D."/>
            <person name="Siddiqui K.S."/>
            <person name="De Francisci D."/>
            <person name="Chong K.W."/>
            <person name="Pilak O."/>
            <person name="Chew H.H."/>
            <person name="De Maere M.Z."/>
            <person name="Ting L."/>
            <person name="Katrib M."/>
            <person name="Ng C."/>
            <person name="Sowers K.R."/>
            <person name="Galperin M.Y."/>
            <person name="Anderson I.J."/>
            <person name="Ivanova N."/>
            <person name="Dalin E."/>
            <person name="Martinez M."/>
            <person name="Lapidus A."/>
            <person name="Hauser L."/>
            <person name="Land M."/>
            <person name="Thomas T."/>
            <person name="Cavicchioli R."/>
        </authorList>
    </citation>
    <scope>NUCLEOTIDE SEQUENCE [LARGE SCALE GENOMIC DNA]</scope>
    <source>
        <strain evidence="3">DSM 6242 / NBRC 107633 / OCM 468 / ACE-M</strain>
    </source>
</reference>
<dbReference type="HOGENOM" id="CLU_139698_11_2_2"/>
<keyword evidence="3" id="KW-1185">Reference proteome</keyword>
<name>Q12ZQ9_METBU</name>